<keyword evidence="2" id="KW-0503">Monooxygenase</keyword>
<sequence length="115" mass="11807">MRSTPETTVGPVCLTAVIPCLPGTADAVEAALLAVGLAVAAEPGTLGYRVVRIDGDAPVLLTHERFRDRDALRAHNEGAASQAFFAATRGMLGAVTVLIGDEVQDHTGAMAPSTP</sequence>
<proteinExistence type="predicted"/>
<organism evidence="2 3">
    <name type="scientific">Lichenibacterium ramalinae</name>
    <dbReference type="NCBI Taxonomy" id="2316527"/>
    <lineage>
        <taxon>Bacteria</taxon>
        <taxon>Pseudomonadati</taxon>
        <taxon>Pseudomonadota</taxon>
        <taxon>Alphaproteobacteria</taxon>
        <taxon>Hyphomicrobiales</taxon>
        <taxon>Lichenihabitantaceae</taxon>
        <taxon>Lichenibacterium</taxon>
    </lineage>
</organism>
<reference evidence="2 3" key="2">
    <citation type="submission" date="2019-02" db="EMBL/GenBank/DDBJ databases">
        <title>'Lichenibacterium ramalinii' gen. nov. sp. nov., 'Lichenibacterium minor' gen. nov. sp. nov.</title>
        <authorList>
            <person name="Pankratov T."/>
        </authorList>
    </citation>
    <scope>NUCLEOTIDE SEQUENCE [LARGE SCALE GENOMIC DNA]</scope>
    <source>
        <strain evidence="2 3">RmlP001</strain>
    </source>
</reference>
<keyword evidence="2" id="KW-0560">Oxidoreductase</keyword>
<dbReference type="InterPro" id="IPR007138">
    <property type="entry name" value="ABM_dom"/>
</dbReference>
<evidence type="ECO:0000313" key="2">
    <source>
        <dbReference type="EMBL" id="RYB06640.1"/>
    </source>
</evidence>
<dbReference type="Pfam" id="PF03992">
    <property type="entry name" value="ABM"/>
    <property type="match status" value="1"/>
</dbReference>
<gene>
    <name evidence="2" type="ORF">D3272_04715</name>
</gene>
<feature type="domain" description="ABM" evidence="1">
    <location>
        <begin position="12"/>
        <end position="100"/>
    </location>
</feature>
<dbReference type="SUPFAM" id="SSF54909">
    <property type="entry name" value="Dimeric alpha+beta barrel"/>
    <property type="match status" value="1"/>
</dbReference>
<dbReference type="AlphaFoldDB" id="A0A4Q2RIE6"/>
<keyword evidence="3" id="KW-1185">Reference proteome</keyword>
<dbReference type="EMBL" id="QYBC01000003">
    <property type="protein sequence ID" value="RYB06640.1"/>
    <property type="molecule type" value="Genomic_DNA"/>
</dbReference>
<protein>
    <submittedName>
        <fullName evidence="2">Antibiotic biosynthesis monooxygenase</fullName>
    </submittedName>
</protein>
<comment type="caution">
    <text evidence="2">The sequence shown here is derived from an EMBL/GenBank/DDBJ whole genome shotgun (WGS) entry which is preliminary data.</text>
</comment>
<name>A0A4Q2RIE6_9HYPH</name>
<dbReference type="PROSITE" id="PS51725">
    <property type="entry name" value="ABM"/>
    <property type="match status" value="1"/>
</dbReference>
<dbReference type="OrthoDB" id="287932at2"/>
<dbReference type="RefSeq" id="WP_129217997.1">
    <property type="nucleotide sequence ID" value="NZ_QYBC01000003.1"/>
</dbReference>
<dbReference type="Gene3D" id="3.30.70.100">
    <property type="match status" value="1"/>
</dbReference>
<dbReference type="Proteomes" id="UP000289411">
    <property type="component" value="Unassembled WGS sequence"/>
</dbReference>
<dbReference type="GO" id="GO:0004497">
    <property type="term" value="F:monooxygenase activity"/>
    <property type="evidence" value="ECO:0007669"/>
    <property type="project" value="UniProtKB-KW"/>
</dbReference>
<accession>A0A4Q2RIE6</accession>
<reference evidence="2 3" key="1">
    <citation type="submission" date="2018-09" db="EMBL/GenBank/DDBJ databases">
        <authorList>
            <person name="Grouzdev D.S."/>
            <person name="Krutkina M.S."/>
        </authorList>
    </citation>
    <scope>NUCLEOTIDE SEQUENCE [LARGE SCALE GENOMIC DNA]</scope>
    <source>
        <strain evidence="2 3">RmlP001</strain>
    </source>
</reference>
<evidence type="ECO:0000313" key="3">
    <source>
        <dbReference type="Proteomes" id="UP000289411"/>
    </source>
</evidence>
<evidence type="ECO:0000259" key="1">
    <source>
        <dbReference type="PROSITE" id="PS51725"/>
    </source>
</evidence>
<dbReference type="InterPro" id="IPR011008">
    <property type="entry name" value="Dimeric_a/b-barrel"/>
</dbReference>